<dbReference type="GeneID" id="4621285"/>
<dbReference type="Proteomes" id="UP000000591">
    <property type="component" value="Chromosome V"/>
</dbReference>
<evidence type="ECO:0000256" key="1">
    <source>
        <dbReference type="ARBA" id="ARBA00001947"/>
    </source>
</evidence>
<evidence type="ECO:0000256" key="5">
    <source>
        <dbReference type="ARBA" id="ARBA00012863"/>
    </source>
</evidence>
<dbReference type="SUPFAM" id="SSF51556">
    <property type="entry name" value="Metallo-dependent hydrolases"/>
    <property type="match status" value="1"/>
</dbReference>
<dbReference type="KEGG" id="ago:AGOS_AER218C"/>
<dbReference type="OMA" id="SRLHVCH"/>
<sequence>MEAMSPAVKAIGSSEVLLDGELKPAVVIFSEETGKIEAIIEGPCEQYLDVCGPEAAKEFRDVTPLVVMPGLVDTHVHLDEPGRVHWEGFQSGTQSAVSGGVTTVVDMPLNSIPPTTTMANFDAKKKAAQGRCWCDVAFWGGLVPGNLEELRPLAEAGVRGFKGFLIDSATPEFQAIDRPTIEAAMATLQGYRTVLLFHAELDEVPALPTPPEDPTLYSSFLETRPDRLEVDALNLIVKCLERATCRLPGPPPPVHIVHMSSKHALPVLERARAAGLPISAETCFHYLTMDAETIPKGSTLHKCCPPIRPHENQAHLWNALRNGVLSSVVSDHSPCEPEIRCCDSGDFLQAWGGISSLGLGLSLIYSKGATLPEIARWCAENTALQAGLGHRKGFIRAGYDADLVLFDPRERHTISNSQLHFRHKMTSFHGTEVVGRVRQTLLRGRVVYDAAKGPSPAPAGTLLLDPII</sequence>
<dbReference type="PANTHER" id="PTHR43668:SF2">
    <property type="entry name" value="ALLANTOINASE"/>
    <property type="match status" value="1"/>
</dbReference>
<evidence type="ECO:0000256" key="3">
    <source>
        <dbReference type="ARBA" id="ARBA00010368"/>
    </source>
</evidence>
<feature type="domain" description="Amidohydrolase-related" evidence="9">
    <location>
        <begin position="66"/>
        <end position="165"/>
    </location>
</feature>
<dbReference type="eggNOG" id="KOG2584">
    <property type="taxonomic scope" value="Eukaryota"/>
</dbReference>
<dbReference type="AlphaFoldDB" id="Q756N6"/>
<dbReference type="GO" id="GO:0006145">
    <property type="term" value="P:purine nucleobase catabolic process"/>
    <property type="evidence" value="ECO:0000318"/>
    <property type="project" value="GO_Central"/>
</dbReference>
<dbReference type="FunFam" id="3.20.20.140:FF:000295">
    <property type="entry name" value="AaceriAER218Cp"/>
    <property type="match status" value="1"/>
</dbReference>
<dbReference type="HOGENOM" id="CLU_015572_4_0_1"/>
<dbReference type="GO" id="GO:0005737">
    <property type="term" value="C:cytoplasm"/>
    <property type="evidence" value="ECO:0000318"/>
    <property type="project" value="GO_Central"/>
</dbReference>
<reference evidence="11" key="2">
    <citation type="journal article" date="2013" name="G3 (Bethesda)">
        <title>Genomes of Ashbya fungi isolated from insects reveal four mating-type loci, numerous translocations, lack of transposons, and distinct gene duplications.</title>
        <authorList>
            <person name="Dietrich F.S."/>
            <person name="Voegeli S."/>
            <person name="Kuo S."/>
            <person name="Philippsen P."/>
        </authorList>
    </citation>
    <scope>GENOME REANNOTATION</scope>
    <source>
        <strain evidence="11">ATCC 10895 / CBS 109.51 / FGSC 9923 / NRRL Y-1056</strain>
    </source>
</reference>
<name>Q756N6_EREGS</name>
<comment type="pathway">
    <text evidence="2">Nitrogen metabolism; (S)-allantoin degradation; allantoate from (S)-allantoin: step 1/1.</text>
</comment>
<dbReference type="STRING" id="284811.Q756N6"/>
<dbReference type="InterPro" id="IPR018228">
    <property type="entry name" value="DNase_TatD-rel_CS"/>
</dbReference>
<keyword evidence="8" id="KW-0862">Zinc</keyword>
<dbReference type="EMBL" id="AE016818">
    <property type="protein sequence ID" value="AAS52899.1"/>
    <property type="molecule type" value="Genomic_DNA"/>
</dbReference>
<evidence type="ECO:0000259" key="9">
    <source>
        <dbReference type="Pfam" id="PF01979"/>
    </source>
</evidence>
<dbReference type="GO" id="GO:0008270">
    <property type="term" value="F:zinc ion binding"/>
    <property type="evidence" value="ECO:0007669"/>
    <property type="project" value="InterPro"/>
</dbReference>
<dbReference type="SUPFAM" id="SSF51338">
    <property type="entry name" value="Composite domain of metallo-dependent hydrolases"/>
    <property type="match status" value="1"/>
</dbReference>
<organism evidence="10 11">
    <name type="scientific">Eremothecium gossypii (strain ATCC 10895 / CBS 109.51 / FGSC 9923 / NRRL Y-1056)</name>
    <name type="common">Yeast</name>
    <name type="synonym">Ashbya gossypii</name>
    <dbReference type="NCBI Taxonomy" id="284811"/>
    <lineage>
        <taxon>Eukaryota</taxon>
        <taxon>Fungi</taxon>
        <taxon>Dikarya</taxon>
        <taxon>Ascomycota</taxon>
        <taxon>Saccharomycotina</taxon>
        <taxon>Saccharomycetes</taxon>
        <taxon>Saccharomycetales</taxon>
        <taxon>Saccharomycetaceae</taxon>
        <taxon>Eremothecium</taxon>
    </lineage>
</organism>
<dbReference type="InterPro" id="IPR032466">
    <property type="entry name" value="Metal_Hydrolase"/>
</dbReference>
<gene>
    <name evidence="10" type="ORF">AGOS_AER218C</name>
</gene>
<dbReference type="InParanoid" id="Q756N6"/>
<dbReference type="InterPro" id="IPR006680">
    <property type="entry name" value="Amidohydro-rel"/>
</dbReference>
<dbReference type="Pfam" id="PF01979">
    <property type="entry name" value="Amidohydro_1"/>
    <property type="match status" value="2"/>
</dbReference>
<evidence type="ECO:0000256" key="2">
    <source>
        <dbReference type="ARBA" id="ARBA00004968"/>
    </source>
</evidence>
<proteinExistence type="inferred from homology"/>
<evidence type="ECO:0000256" key="6">
    <source>
        <dbReference type="ARBA" id="ARBA00022723"/>
    </source>
</evidence>
<reference evidence="10 11" key="1">
    <citation type="journal article" date="2004" name="Science">
        <title>The Ashbya gossypii genome as a tool for mapping the ancient Saccharomyces cerevisiae genome.</title>
        <authorList>
            <person name="Dietrich F.S."/>
            <person name="Voegeli S."/>
            <person name="Brachat S."/>
            <person name="Lerch A."/>
            <person name="Gates K."/>
            <person name="Steiner S."/>
            <person name="Mohr C."/>
            <person name="Pohlmann R."/>
            <person name="Luedi P."/>
            <person name="Choi S."/>
            <person name="Wing R.A."/>
            <person name="Flavier A."/>
            <person name="Gaffney T.D."/>
            <person name="Philippsen P."/>
        </authorList>
    </citation>
    <scope>NUCLEOTIDE SEQUENCE [LARGE SCALE GENOMIC DNA]</scope>
    <source>
        <strain evidence="11">ATCC 10895 / CBS 109.51 / FGSC 9923 / NRRL Y-1056</strain>
    </source>
</reference>
<accession>Q756N6</accession>
<dbReference type="InterPro" id="IPR017593">
    <property type="entry name" value="Allantoinase"/>
</dbReference>
<dbReference type="EC" id="3.5.2.5" evidence="5"/>
<dbReference type="Gene3D" id="3.20.20.140">
    <property type="entry name" value="Metal-dependent hydrolases"/>
    <property type="match status" value="1"/>
</dbReference>
<dbReference type="GO" id="GO:0050897">
    <property type="term" value="F:cobalt ion binding"/>
    <property type="evidence" value="ECO:0007669"/>
    <property type="project" value="InterPro"/>
</dbReference>
<evidence type="ECO:0000256" key="4">
    <source>
        <dbReference type="ARBA" id="ARBA00011881"/>
    </source>
</evidence>
<keyword evidence="6" id="KW-0479">Metal-binding</keyword>
<dbReference type="FunCoup" id="Q756N6">
    <property type="interactions" value="1276"/>
</dbReference>
<evidence type="ECO:0000313" key="10">
    <source>
        <dbReference type="EMBL" id="AAS52899.1"/>
    </source>
</evidence>
<dbReference type="UniPathway" id="UPA00395">
    <property type="reaction ID" value="UER00653"/>
</dbReference>
<dbReference type="GO" id="GO:0004038">
    <property type="term" value="F:allantoinase activity"/>
    <property type="evidence" value="ECO:0000318"/>
    <property type="project" value="GO_Central"/>
</dbReference>
<keyword evidence="7" id="KW-0378">Hydrolase</keyword>
<dbReference type="RefSeq" id="NP_985075.1">
    <property type="nucleotide sequence ID" value="NM_210429.1"/>
</dbReference>
<comment type="similarity">
    <text evidence="3">Belongs to the metallo-dependent hydrolases superfamily. Allantoinase family.</text>
</comment>
<evidence type="ECO:0000313" key="11">
    <source>
        <dbReference type="Proteomes" id="UP000000591"/>
    </source>
</evidence>
<comment type="cofactor">
    <cofactor evidence="1">
        <name>Zn(2+)</name>
        <dbReference type="ChEBI" id="CHEBI:29105"/>
    </cofactor>
</comment>
<keyword evidence="11" id="KW-1185">Reference proteome</keyword>
<dbReference type="PROSITE" id="PS01137">
    <property type="entry name" value="TATD_1"/>
    <property type="match status" value="1"/>
</dbReference>
<evidence type="ECO:0000256" key="8">
    <source>
        <dbReference type="ARBA" id="ARBA00022833"/>
    </source>
</evidence>
<protein>
    <recommendedName>
        <fullName evidence="5">allantoinase</fullName>
        <ecNumber evidence="5">3.5.2.5</ecNumber>
    </recommendedName>
</protein>
<dbReference type="OrthoDB" id="10258955at2759"/>
<dbReference type="InterPro" id="IPR011059">
    <property type="entry name" value="Metal-dep_hydrolase_composite"/>
</dbReference>
<comment type="subunit">
    <text evidence="4">Homotetramer.</text>
</comment>
<evidence type="ECO:0000256" key="7">
    <source>
        <dbReference type="ARBA" id="ARBA00022801"/>
    </source>
</evidence>
<dbReference type="NCBIfam" id="TIGR03178">
    <property type="entry name" value="allantoinase"/>
    <property type="match status" value="1"/>
</dbReference>
<dbReference type="GO" id="GO:0000256">
    <property type="term" value="P:allantoin catabolic process"/>
    <property type="evidence" value="ECO:0007669"/>
    <property type="project" value="UniProtKB-UniPathway"/>
</dbReference>
<dbReference type="PANTHER" id="PTHR43668">
    <property type="entry name" value="ALLANTOINASE"/>
    <property type="match status" value="1"/>
</dbReference>
<feature type="domain" description="Amidohydrolase-related" evidence="9">
    <location>
        <begin position="255"/>
        <end position="447"/>
    </location>
</feature>
<dbReference type="InterPro" id="IPR050138">
    <property type="entry name" value="DHOase/Allantoinase_Hydrolase"/>
</dbReference>